<dbReference type="InterPro" id="IPR019613">
    <property type="entry name" value="DUF4198"/>
</dbReference>
<dbReference type="EMBL" id="SULI01000006">
    <property type="protein sequence ID" value="TKZ21280.1"/>
    <property type="molecule type" value="Genomic_DNA"/>
</dbReference>
<accession>A0A4U7N624</accession>
<protein>
    <submittedName>
        <fullName evidence="1">DUF4198 domain-containing protein</fullName>
    </submittedName>
</protein>
<dbReference type="OrthoDB" id="581894at2"/>
<gene>
    <name evidence="1" type="ORF">FAP39_07255</name>
</gene>
<evidence type="ECO:0000313" key="1">
    <source>
        <dbReference type="EMBL" id="TKZ21280.1"/>
    </source>
</evidence>
<dbReference type="Proteomes" id="UP000306575">
    <property type="component" value="Unassembled WGS sequence"/>
</dbReference>
<evidence type="ECO:0000313" key="2">
    <source>
        <dbReference type="Proteomes" id="UP000306575"/>
    </source>
</evidence>
<keyword evidence="2" id="KW-1185">Reference proteome</keyword>
<dbReference type="AlphaFoldDB" id="A0A4U7N624"/>
<organism evidence="1 2">
    <name type="scientific">Shimia litoralis</name>
    <dbReference type="NCBI Taxonomy" id="420403"/>
    <lineage>
        <taxon>Bacteria</taxon>
        <taxon>Pseudomonadati</taxon>
        <taxon>Pseudomonadota</taxon>
        <taxon>Alphaproteobacteria</taxon>
        <taxon>Rhodobacterales</taxon>
        <taxon>Roseobacteraceae</taxon>
    </lineage>
</organism>
<dbReference type="Pfam" id="PF10670">
    <property type="entry name" value="DUF4198"/>
    <property type="match status" value="1"/>
</dbReference>
<proteinExistence type="predicted"/>
<name>A0A4U7N624_9RHOB</name>
<sequence length="263" mass="29202">MTVLIAGAFAAPGLAHEFWIEPQNFQVETGDQIVADLKNGQNFNGSAFAWFDSRNLRFDQIQAETIRPVKGRAGDMPAVKIATDTAGLMILVHETTLRKVTYRSWDTFASFAHHKGYRDIAARHAARNLPDAPFDEGYRRLVKSLIGVGHSRGQDRNTGLEVELIALGNPYTDSLPDGLDVQLLYQNSPRSGAQIEIFDQAPDDTVQTKTLITNSDGIARIPLKRGHRYLVDSVVLRPPSAALAQEHDIVWESLWAALTFQRP</sequence>
<reference evidence="1 2" key="1">
    <citation type="submission" date="2019-04" db="EMBL/GenBank/DDBJ databases">
        <title>Genome sequence of Pelagicola litoralis CL-ES2.</title>
        <authorList>
            <person name="Cao J."/>
        </authorList>
    </citation>
    <scope>NUCLEOTIDE SEQUENCE [LARGE SCALE GENOMIC DNA]</scope>
    <source>
        <strain evidence="1 2">CL-ES2</strain>
    </source>
</reference>
<comment type="caution">
    <text evidence="1">The sequence shown here is derived from an EMBL/GenBank/DDBJ whole genome shotgun (WGS) entry which is preliminary data.</text>
</comment>